<dbReference type="GO" id="GO:0016787">
    <property type="term" value="F:hydrolase activity"/>
    <property type="evidence" value="ECO:0007669"/>
    <property type="project" value="UniProtKB-KW"/>
</dbReference>
<protein>
    <submittedName>
        <fullName evidence="5">Alpha/beta-hydrolase</fullName>
    </submittedName>
</protein>
<evidence type="ECO:0000313" key="6">
    <source>
        <dbReference type="Proteomes" id="UP001219525"/>
    </source>
</evidence>
<accession>A0AAD6Y386</accession>
<dbReference type="Proteomes" id="UP001219525">
    <property type="component" value="Unassembled WGS sequence"/>
</dbReference>
<evidence type="ECO:0000256" key="3">
    <source>
        <dbReference type="SAM" id="SignalP"/>
    </source>
</evidence>
<dbReference type="PRINTS" id="PR00412">
    <property type="entry name" value="EPOXHYDRLASE"/>
</dbReference>
<dbReference type="Pfam" id="PF00561">
    <property type="entry name" value="Abhydrolase_1"/>
    <property type="match status" value="1"/>
</dbReference>
<evidence type="ECO:0000313" key="5">
    <source>
        <dbReference type="EMBL" id="KAJ7197005.1"/>
    </source>
</evidence>
<proteinExistence type="inferred from homology"/>
<reference evidence="5" key="1">
    <citation type="submission" date="2023-03" db="EMBL/GenBank/DDBJ databases">
        <title>Massive genome expansion in bonnet fungi (Mycena s.s.) driven by repeated elements and novel gene families across ecological guilds.</title>
        <authorList>
            <consortium name="Lawrence Berkeley National Laboratory"/>
            <person name="Harder C.B."/>
            <person name="Miyauchi S."/>
            <person name="Viragh M."/>
            <person name="Kuo A."/>
            <person name="Thoen E."/>
            <person name="Andreopoulos B."/>
            <person name="Lu D."/>
            <person name="Skrede I."/>
            <person name="Drula E."/>
            <person name="Henrissat B."/>
            <person name="Morin E."/>
            <person name="Kohler A."/>
            <person name="Barry K."/>
            <person name="LaButti K."/>
            <person name="Morin E."/>
            <person name="Salamov A."/>
            <person name="Lipzen A."/>
            <person name="Mereny Z."/>
            <person name="Hegedus B."/>
            <person name="Baldrian P."/>
            <person name="Stursova M."/>
            <person name="Weitz H."/>
            <person name="Taylor A."/>
            <person name="Grigoriev I.V."/>
            <person name="Nagy L.G."/>
            <person name="Martin F."/>
            <person name="Kauserud H."/>
        </authorList>
    </citation>
    <scope>NUCLEOTIDE SEQUENCE</scope>
    <source>
        <strain evidence="5">9144</strain>
    </source>
</reference>
<gene>
    <name evidence="5" type="ORF">GGX14DRAFT_375634</name>
</gene>
<comment type="caution">
    <text evidence="5">The sequence shown here is derived from an EMBL/GenBank/DDBJ whole genome shotgun (WGS) entry which is preliminary data.</text>
</comment>
<feature type="domain" description="AB hydrolase-1" evidence="4">
    <location>
        <begin position="66"/>
        <end position="342"/>
    </location>
</feature>
<evidence type="ECO:0000256" key="1">
    <source>
        <dbReference type="ARBA" id="ARBA00022801"/>
    </source>
</evidence>
<keyword evidence="3" id="KW-0732">Signal</keyword>
<dbReference type="Gene3D" id="3.40.50.1820">
    <property type="entry name" value="alpha/beta hydrolase"/>
    <property type="match status" value="1"/>
</dbReference>
<dbReference type="PANTHER" id="PTHR43329">
    <property type="entry name" value="EPOXIDE HYDROLASE"/>
    <property type="match status" value="1"/>
</dbReference>
<dbReference type="InterPro" id="IPR000073">
    <property type="entry name" value="AB_hydrolase_1"/>
</dbReference>
<evidence type="ECO:0000259" key="4">
    <source>
        <dbReference type="Pfam" id="PF00561"/>
    </source>
</evidence>
<keyword evidence="1" id="KW-0378">Hydrolase</keyword>
<organism evidence="5 6">
    <name type="scientific">Mycena pura</name>
    <dbReference type="NCBI Taxonomy" id="153505"/>
    <lineage>
        <taxon>Eukaryota</taxon>
        <taxon>Fungi</taxon>
        <taxon>Dikarya</taxon>
        <taxon>Basidiomycota</taxon>
        <taxon>Agaricomycotina</taxon>
        <taxon>Agaricomycetes</taxon>
        <taxon>Agaricomycetidae</taxon>
        <taxon>Agaricales</taxon>
        <taxon>Marasmiineae</taxon>
        <taxon>Mycenaceae</taxon>
        <taxon>Mycena</taxon>
    </lineage>
</organism>
<evidence type="ECO:0000256" key="2">
    <source>
        <dbReference type="ARBA" id="ARBA00038334"/>
    </source>
</evidence>
<dbReference type="EMBL" id="JARJCW010000080">
    <property type="protein sequence ID" value="KAJ7197005.1"/>
    <property type="molecule type" value="Genomic_DNA"/>
</dbReference>
<dbReference type="AlphaFoldDB" id="A0AAD6Y386"/>
<keyword evidence="6" id="KW-1185">Reference proteome</keyword>
<feature type="chain" id="PRO_5042233142" evidence="3">
    <location>
        <begin position="20"/>
        <end position="370"/>
    </location>
</feature>
<dbReference type="InterPro" id="IPR000639">
    <property type="entry name" value="Epox_hydrolase-like"/>
</dbReference>
<dbReference type="InterPro" id="IPR029058">
    <property type="entry name" value="AB_hydrolase_fold"/>
</dbReference>
<comment type="similarity">
    <text evidence="2">Belongs to the AB hydrolase superfamily. Epoxide hydrolase family.</text>
</comment>
<dbReference type="SUPFAM" id="SSF53474">
    <property type="entry name" value="alpha/beta-Hydrolases"/>
    <property type="match status" value="1"/>
</dbReference>
<feature type="signal peptide" evidence="3">
    <location>
        <begin position="1"/>
        <end position="19"/>
    </location>
</feature>
<sequence>MHKLLALAVLSLLLHSASTLGSASPPFAPRAYPKSTATCRARNRAEEKDVDIALRFVDVNPGAKTTLLMVHGWPSLWSTWSNQIQEFEKDYRLIVPDLRGFGESTHPGDVRSSGTLPDMVDDMVCVLKHAGVSSAVCIGHDWGSQICYRAARMRPDLFRAVVGIAVPYLPSVGDFVPMESIVGVFPKIAYQVYFDKHTADAVSELDRDVRRTVRSTLRTVASPPPDAFLRSTTSFLEAWGDVAEIPPVPFFSPDEEDYFVEQYTIQGFKYTLQFYMEENQKLSRSYDQAQGNLTIPQPVLAILPKEDPVGDWAVAMNLFKSADFLPNSKTEFMDGAHWCHVEYPAAANALMRAWLKELVGDGGVVGHDEL</sequence>
<name>A0AAD6Y386_9AGAR</name>